<dbReference type="InterPro" id="IPR013824">
    <property type="entry name" value="Topo_IA_cen_sub1"/>
</dbReference>
<dbReference type="InterPro" id="IPR023405">
    <property type="entry name" value="Topo_IA_core_domain"/>
</dbReference>
<evidence type="ECO:0000256" key="7">
    <source>
        <dbReference type="ARBA" id="ARBA00031985"/>
    </source>
</evidence>
<dbReference type="Proteomes" id="UP000006503">
    <property type="component" value="Chromosome"/>
</dbReference>
<keyword evidence="1" id="KW-0479">Metal-binding</keyword>
<feature type="domain" description="Toprim" evidence="11">
    <location>
        <begin position="3"/>
        <end position="148"/>
    </location>
</feature>
<dbReference type="PROSITE" id="PS52039">
    <property type="entry name" value="TOPO_IA_2"/>
    <property type="match status" value="1"/>
</dbReference>
<dbReference type="GO" id="GO:0003677">
    <property type="term" value="F:DNA binding"/>
    <property type="evidence" value="ECO:0007669"/>
    <property type="project" value="UniProtKB-KW"/>
</dbReference>
<dbReference type="InterPro" id="IPR013826">
    <property type="entry name" value="Topo_IA_cen_sub3"/>
</dbReference>
<dbReference type="GO" id="GO:0003917">
    <property type="term" value="F:DNA topoisomerase type I (single strand cut, ATP-independent) activity"/>
    <property type="evidence" value="ECO:0007669"/>
    <property type="project" value="InterPro"/>
</dbReference>
<evidence type="ECO:0000256" key="6">
    <source>
        <dbReference type="ARBA" id="ARBA00030003"/>
    </source>
</evidence>
<dbReference type="GO" id="GO:0046872">
    <property type="term" value="F:metal ion binding"/>
    <property type="evidence" value="ECO:0007669"/>
    <property type="project" value="UniProtKB-KW"/>
</dbReference>
<dbReference type="PATRIC" id="fig|1196325.3.peg.610"/>
<sequence>MGKSLVIVESPAKAKTINKYLGNQYVVKSSIGHIRDLPTSGSASASKEPAAKRGKAAGEAPALSPKEKARRQLVARMGVDPDHGWKAKYEILPGKEKVIEELRRLAKDADTIYLATDLDREGEAIAWHLREAIGGDDTRYKRVVFNEITKKAIQEAFSQPGELDIDRVNAQQARRFLDRVVGYMVSPLLWAKIARGLSAGRVQSVAVKLVVEREREIRAFIPEEYWEIHADLGTAKNAKVRFEVAREKGEAFKPLNEAQAMAALEKLKASSYSVVKREDRPTSSKPSAPFITSTLQQAASNRLGFGVKKTMMMAQRLYEAGYITYMRTDSTNLSADALDMARMRM</sequence>
<evidence type="ECO:0000259" key="12">
    <source>
        <dbReference type="PROSITE" id="PS52039"/>
    </source>
</evidence>
<dbReference type="KEGG" id="ppx:T1E_0607"/>
<dbReference type="InterPro" id="IPR005733">
    <property type="entry name" value="TopoI_bac-type"/>
</dbReference>
<evidence type="ECO:0000256" key="9">
    <source>
        <dbReference type="ARBA" id="ARBA00032877"/>
    </source>
</evidence>
<evidence type="ECO:0000256" key="5">
    <source>
        <dbReference type="ARBA" id="ARBA00023235"/>
    </source>
</evidence>
<dbReference type="NCBIfam" id="TIGR01051">
    <property type="entry name" value="topA_bact"/>
    <property type="match status" value="1"/>
</dbReference>
<organism evidence="13 14">
    <name type="scientific">Pseudomonas putida (strain DOT-T1E)</name>
    <dbReference type="NCBI Taxonomy" id="1196325"/>
    <lineage>
        <taxon>Bacteria</taxon>
        <taxon>Pseudomonadati</taxon>
        <taxon>Pseudomonadota</taxon>
        <taxon>Gammaproteobacteria</taxon>
        <taxon>Pseudomonadales</taxon>
        <taxon>Pseudomonadaceae</taxon>
        <taxon>Pseudomonas</taxon>
    </lineage>
</organism>
<dbReference type="InterPro" id="IPR023406">
    <property type="entry name" value="Topo_IA_AS"/>
</dbReference>
<dbReference type="SUPFAM" id="SSF56712">
    <property type="entry name" value="Prokaryotic type I DNA topoisomerase"/>
    <property type="match status" value="1"/>
</dbReference>
<dbReference type="Pfam" id="PF01131">
    <property type="entry name" value="Topoisom_bac"/>
    <property type="match status" value="1"/>
</dbReference>
<dbReference type="Pfam" id="PF01751">
    <property type="entry name" value="Toprim"/>
    <property type="match status" value="1"/>
</dbReference>
<feature type="domain" description="Topo IA-type catalytic" evidence="12">
    <location>
        <begin position="164"/>
        <end position="345"/>
    </location>
</feature>
<dbReference type="PANTHER" id="PTHR42785">
    <property type="entry name" value="DNA TOPOISOMERASE, TYPE IA, CORE"/>
    <property type="match status" value="1"/>
</dbReference>
<accession>I7AV34</accession>
<keyword evidence="4" id="KW-0238">DNA-binding</keyword>
<evidence type="ECO:0000256" key="10">
    <source>
        <dbReference type="SAM" id="MobiDB-lite"/>
    </source>
</evidence>
<dbReference type="PANTHER" id="PTHR42785:SF1">
    <property type="entry name" value="DNA TOPOISOMERASE"/>
    <property type="match status" value="1"/>
</dbReference>
<evidence type="ECO:0000313" key="14">
    <source>
        <dbReference type="Proteomes" id="UP000006503"/>
    </source>
</evidence>
<dbReference type="CDD" id="cd03363">
    <property type="entry name" value="TOPRIM_TopoIA_TopoI"/>
    <property type="match status" value="1"/>
</dbReference>
<dbReference type="PROSITE" id="PS00396">
    <property type="entry name" value="TOPO_IA_1"/>
    <property type="match status" value="1"/>
</dbReference>
<protein>
    <recommendedName>
        <fullName evidence="9">Omega-protein</fullName>
    </recommendedName>
    <alternativeName>
        <fullName evidence="8">Relaxing enzyme</fullName>
    </alternativeName>
    <alternativeName>
        <fullName evidence="6">Swivelase</fullName>
    </alternativeName>
    <alternativeName>
        <fullName evidence="7">Untwisting enzyme</fullName>
    </alternativeName>
</protein>
<keyword evidence="2" id="KW-0460">Magnesium</keyword>
<evidence type="ECO:0000259" key="11">
    <source>
        <dbReference type="PROSITE" id="PS50880"/>
    </source>
</evidence>
<evidence type="ECO:0000313" key="13">
    <source>
        <dbReference type="EMBL" id="AFO46465.1"/>
    </source>
</evidence>
<dbReference type="InterPro" id="IPR000380">
    <property type="entry name" value="Topo_IA"/>
</dbReference>
<dbReference type="FunFam" id="3.40.50.140:FF:000001">
    <property type="entry name" value="DNA topoisomerase 1"/>
    <property type="match status" value="1"/>
</dbReference>
<keyword evidence="3" id="KW-0799">Topoisomerase</keyword>
<feature type="region of interest" description="Disordered" evidence="10">
    <location>
        <begin position="37"/>
        <end position="67"/>
    </location>
</feature>
<dbReference type="Gene3D" id="3.40.50.140">
    <property type="match status" value="1"/>
</dbReference>
<evidence type="ECO:0000256" key="2">
    <source>
        <dbReference type="ARBA" id="ARBA00022842"/>
    </source>
</evidence>
<dbReference type="PROSITE" id="PS50880">
    <property type="entry name" value="TOPRIM"/>
    <property type="match status" value="1"/>
</dbReference>
<proteinExistence type="predicted"/>
<dbReference type="GO" id="GO:0006265">
    <property type="term" value="P:DNA topological change"/>
    <property type="evidence" value="ECO:0007669"/>
    <property type="project" value="InterPro"/>
</dbReference>
<dbReference type="InterPro" id="IPR003601">
    <property type="entry name" value="Topo_IA_2"/>
</dbReference>
<dbReference type="HOGENOM" id="CLU_002929_6_0_6"/>
<dbReference type="InterPro" id="IPR006171">
    <property type="entry name" value="TOPRIM_dom"/>
</dbReference>
<dbReference type="EMBL" id="CP003734">
    <property type="protein sequence ID" value="AFO46465.1"/>
    <property type="molecule type" value="Genomic_DNA"/>
</dbReference>
<evidence type="ECO:0000256" key="3">
    <source>
        <dbReference type="ARBA" id="ARBA00023029"/>
    </source>
</evidence>
<dbReference type="AlphaFoldDB" id="I7AV34"/>
<reference evidence="14" key="1">
    <citation type="journal article" date="2013" name="Microb. Biotechnol.">
        <title>Metabolic potential of the organic-solvent tolerant Pseudomonas putida DOT-T1E deduced from its annotated genome.</title>
        <authorList>
            <person name="Udaondo Z."/>
            <person name="Molina L."/>
            <person name="Daniels C."/>
            <person name="Gomez M.J."/>
            <person name="Molina-Henares M.A."/>
            <person name="Matilla M.A."/>
            <person name="Roca A."/>
            <person name="Fernandez M."/>
            <person name="Duque E."/>
            <person name="Segura A."/>
            <person name="Ramos J.L."/>
        </authorList>
    </citation>
    <scope>NUCLEOTIDE SEQUENCE [LARGE SCALE GENOMIC DNA]</scope>
    <source>
        <strain evidence="14">DOT-T1E</strain>
    </source>
</reference>
<dbReference type="InterPro" id="IPR013497">
    <property type="entry name" value="Topo_IA_cen"/>
</dbReference>
<dbReference type="SMART" id="SM00493">
    <property type="entry name" value="TOPRIM"/>
    <property type="match status" value="1"/>
</dbReference>
<dbReference type="SMART" id="SM00436">
    <property type="entry name" value="TOP1Bc"/>
    <property type="match status" value="1"/>
</dbReference>
<dbReference type="InterPro" id="IPR034149">
    <property type="entry name" value="TOPRIM_TopoI"/>
</dbReference>
<dbReference type="Gene3D" id="1.10.290.10">
    <property type="entry name" value="Topoisomerase I, domain 4"/>
    <property type="match status" value="1"/>
</dbReference>
<dbReference type="PRINTS" id="PR00417">
    <property type="entry name" value="PRTPISMRASEI"/>
</dbReference>
<name>I7AV34_PSEPT</name>
<gene>
    <name evidence="13" type="ordered locus">T1E_0607</name>
</gene>
<evidence type="ECO:0000256" key="4">
    <source>
        <dbReference type="ARBA" id="ARBA00023125"/>
    </source>
</evidence>
<evidence type="ECO:0000256" key="8">
    <source>
        <dbReference type="ARBA" id="ARBA00032235"/>
    </source>
</evidence>
<dbReference type="Gene3D" id="1.10.460.10">
    <property type="entry name" value="Topoisomerase I, domain 2"/>
    <property type="match status" value="1"/>
</dbReference>
<keyword evidence="5" id="KW-0413">Isomerase</keyword>
<evidence type="ECO:0000256" key="1">
    <source>
        <dbReference type="ARBA" id="ARBA00022723"/>
    </source>
</evidence>